<accession>B9TB19</accession>
<protein>
    <submittedName>
        <fullName evidence="1">Uncharacterized protein</fullName>
    </submittedName>
</protein>
<dbReference type="InParanoid" id="B9TB19"/>
<proteinExistence type="predicted"/>
<evidence type="ECO:0000313" key="1">
    <source>
        <dbReference type="EMBL" id="EEF26945.1"/>
    </source>
</evidence>
<dbReference type="Proteomes" id="UP000008311">
    <property type="component" value="Unassembled WGS sequence"/>
</dbReference>
<keyword evidence="2" id="KW-1185">Reference proteome</keyword>
<evidence type="ECO:0000313" key="2">
    <source>
        <dbReference type="Proteomes" id="UP000008311"/>
    </source>
</evidence>
<dbReference type="AlphaFoldDB" id="B9TB19"/>
<organism evidence="1 2">
    <name type="scientific">Ricinus communis</name>
    <name type="common">Castor bean</name>
    <dbReference type="NCBI Taxonomy" id="3988"/>
    <lineage>
        <taxon>Eukaryota</taxon>
        <taxon>Viridiplantae</taxon>
        <taxon>Streptophyta</taxon>
        <taxon>Embryophyta</taxon>
        <taxon>Tracheophyta</taxon>
        <taxon>Spermatophyta</taxon>
        <taxon>Magnoliopsida</taxon>
        <taxon>eudicotyledons</taxon>
        <taxon>Gunneridae</taxon>
        <taxon>Pentapetalae</taxon>
        <taxon>rosids</taxon>
        <taxon>fabids</taxon>
        <taxon>Malpighiales</taxon>
        <taxon>Euphorbiaceae</taxon>
        <taxon>Acalyphoideae</taxon>
        <taxon>Acalypheae</taxon>
        <taxon>Ricinus</taxon>
    </lineage>
</organism>
<dbReference type="EMBL" id="EQ976130">
    <property type="protein sequence ID" value="EEF26945.1"/>
    <property type="molecule type" value="Genomic_DNA"/>
</dbReference>
<gene>
    <name evidence="1" type="ORF">RCOM_2010040</name>
</gene>
<name>B9TB19_RICCO</name>
<sequence>MIGFDLGVLPAEVDLLESYLNRANQDPEWVQYVRTTLQNTPPPYFDRAFRSFLEIEMCSLTKEQIERVSDRATPLSGVLPTAFAGNYGATAAGSAVSGNA</sequence>
<reference evidence="2" key="1">
    <citation type="journal article" date="2010" name="Nat. Biotechnol.">
        <title>Draft genome sequence of the oilseed species Ricinus communis.</title>
        <authorList>
            <person name="Chan A.P."/>
            <person name="Crabtree J."/>
            <person name="Zhao Q."/>
            <person name="Lorenzi H."/>
            <person name="Orvis J."/>
            <person name="Puiu D."/>
            <person name="Melake-Berhan A."/>
            <person name="Jones K.M."/>
            <person name="Redman J."/>
            <person name="Chen G."/>
            <person name="Cahoon E.B."/>
            <person name="Gedil M."/>
            <person name="Stanke M."/>
            <person name="Haas B.J."/>
            <person name="Wortman J.R."/>
            <person name="Fraser-Liggett C.M."/>
            <person name="Ravel J."/>
            <person name="Rabinowicz P.D."/>
        </authorList>
    </citation>
    <scope>NUCLEOTIDE SEQUENCE [LARGE SCALE GENOMIC DNA]</scope>
    <source>
        <strain evidence="2">cv. Hale</strain>
    </source>
</reference>